<protein>
    <submittedName>
        <fullName evidence="1">Uncharacterized protein</fullName>
    </submittedName>
</protein>
<evidence type="ECO:0000313" key="1">
    <source>
        <dbReference type="EMBL" id="MBC5754028.1"/>
    </source>
</evidence>
<dbReference type="Proteomes" id="UP000621540">
    <property type="component" value="Unassembled WGS sequence"/>
</dbReference>
<accession>A0ABR7IAR1</accession>
<gene>
    <name evidence="1" type="ORF">H8Z76_08305</name>
</gene>
<name>A0ABR7IAR1_9FIRM</name>
<proteinExistence type="predicted"/>
<dbReference type="RefSeq" id="WP_147618671.1">
    <property type="nucleotide sequence ID" value="NZ_JACOQH010000005.1"/>
</dbReference>
<keyword evidence="2" id="KW-1185">Reference proteome</keyword>
<reference evidence="1 2" key="1">
    <citation type="submission" date="2020-08" db="EMBL/GenBank/DDBJ databases">
        <title>Genome public.</title>
        <authorList>
            <person name="Liu C."/>
            <person name="Sun Q."/>
        </authorList>
    </citation>
    <scope>NUCLEOTIDE SEQUENCE [LARGE SCALE GENOMIC DNA]</scope>
    <source>
        <strain evidence="1 2">BX0805</strain>
    </source>
</reference>
<sequence length="64" mass="7180">MLDNKNELPMGLGFGLAMNEKAMNNFSAMGEEEKHQVIEAARNVRSKREMQNLVNDIANLDAMV</sequence>
<organism evidence="1 2">
    <name type="scientific">Roseburia yibonii</name>
    <dbReference type="NCBI Taxonomy" id="2763063"/>
    <lineage>
        <taxon>Bacteria</taxon>
        <taxon>Bacillati</taxon>
        <taxon>Bacillota</taxon>
        <taxon>Clostridia</taxon>
        <taxon>Lachnospirales</taxon>
        <taxon>Lachnospiraceae</taxon>
        <taxon>Roseburia</taxon>
    </lineage>
</organism>
<dbReference type="EMBL" id="JACOQH010000005">
    <property type="protein sequence ID" value="MBC5754028.1"/>
    <property type="molecule type" value="Genomic_DNA"/>
</dbReference>
<evidence type="ECO:0000313" key="2">
    <source>
        <dbReference type="Proteomes" id="UP000621540"/>
    </source>
</evidence>
<comment type="caution">
    <text evidence="1">The sequence shown here is derived from an EMBL/GenBank/DDBJ whole genome shotgun (WGS) entry which is preliminary data.</text>
</comment>